<name>A0ACC1SMI3_9HYPO</name>
<evidence type="ECO:0000313" key="2">
    <source>
        <dbReference type="Proteomes" id="UP001148629"/>
    </source>
</evidence>
<keyword evidence="2" id="KW-1185">Reference proteome</keyword>
<organism evidence="1 2">
    <name type="scientific">Fusarium decemcellulare</name>
    <dbReference type="NCBI Taxonomy" id="57161"/>
    <lineage>
        <taxon>Eukaryota</taxon>
        <taxon>Fungi</taxon>
        <taxon>Dikarya</taxon>
        <taxon>Ascomycota</taxon>
        <taxon>Pezizomycotina</taxon>
        <taxon>Sordariomycetes</taxon>
        <taxon>Hypocreomycetidae</taxon>
        <taxon>Hypocreales</taxon>
        <taxon>Nectriaceae</taxon>
        <taxon>Fusarium</taxon>
        <taxon>Fusarium decemcellulare species complex</taxon>
    </lineage>
</organism>
<accession>A0ACC1SMI3</accession>
<gene>
    <name evidence="1" type="ORF">NM208_g3941</name>
</gene>
<evidence type="ECO:0000313" key="1">
    <source>
        <dbReference type="EMBL" id="KAJ3542730.1"/>
    </source>
</evidence>
<dbReference type="Proteomes" id="UP001148629">
    <property type="component" value="Unassembled WGS sequence"/>
</dbReference>
<sequence>MFNMNFKRVFAETTMGDYARSIKAAPREVIFNGNLIFSTIVYSMAAFSNCWDQGASSTMPVLPGFQRHFGLSEEVNADEISDFISLVYLGMAAGAALSFFINDRIGRLWSFRLYTVIWVVGQFINAFTPTVAGLNASRIVGGLGIGALSAIGTMAIVEIALQRYVVCLPPVCFAPCIFMAFCVLASFYACESPRWLFLVGRREEAVDVLSKLRGLPVSHSRMQAEILEIEESIRKEREGFGSTDRSSNMLSILKETFTIPSNLRRVQQSLVSYALAQLSGANMITSYFVPILNLLGTSGGAAHSLFLSGMYGFSKLCFVTIASFFFIDALGRRKSLFVGTSIQMLTDIYIGVYLRYSQAGGTSDAASRAALAFIFLHAFGYAVGLYILPYVFGSELWPNRIRSFGSAMSQCWHWLFCYAMNAALPSLLSSTNNWGAFIFFAAWCFVSLVYVFLMVPEVAGLALEQIDEVFKGPWFNAYKQSRRLTTIPGVDSQDVEDISPGEVRSKVKTKEG</sequence>
<dbReference type="EMBL" id="JANRMS010000279">
    <property type="protein sequence ID" value="KAJ3542730.1"/>
    <property type="molecule type" value="Genomic_DNA"/>
</dbReference>
<reference evidence="1" key="1">
    <citation type="submission" date="2022-08" db="EMBL/GenBank/DDBJ databases">
        <title>Genome Sequence of Fusarium decemcellulare.</title>
        <authorList>
            <person name="Buettner E."/>
        </authorList>
    </citation>
    <scope>NUCLEOTIDE SEQUENCE</scope>
    <source>
        <strain evidence="1">Babe19</strain>
    </source>
</reference>
<proteinExistence type="predicted"/>
<comment type="caution">
    <text evidence="1">The sequence shown here is derived from an EMBL/GenBank/DDBJ whole genome shotgun (WGS) entry which is preliminary data.</text>
</comment>
<protein>
    <submittedName>
        <fullName evidence="1">Uncharacterized protein</fullName>
    </submittedName>
</protein>